<evidence type="ECO:0000259" key="1">
    <source>
        <dbReference type="Pfam" id="PF08421"/>
    </source>
</evidence>
<accession>Q9XC68</accession>
<dbReference type="SUPFAM" id="SSF53335">
    <property type="entry name" value="S-adenosyl-L-methionine-dependent methyltransferases"/>
    <property type="match status" value="1"/>
</dbReference>
<feature type="domain" description="Methyltransferase putative zinc binding" evidence="1">
    <location>
        <begin position="15"/>
        <end position="76"/>
    </location>
</feature>
<keyword evidence="3" id="KW-0489">Methyltransferase</keyword>
<dbReference type="Gene3D" id="3.40.50.720">
    <property type="entry name" value="NAD(P)-binding Rossmann-like Domain"/>
    <property type="match status" value="1"/>
</dbReference>
<evidence type="ECO:0000313" key="3">
    <source>
        <dbReference type="EMBL" id="AAD41823.1"/>
    </source>
</evidence>
<dbReference type="Pfam" id="PF08484">
    <property type="entry name" value="Methyltransf_14"/>
    <property type="match status" value="1"/>
</dbReference>
<feature type="domain" description="C-methyltransferase" evidence="2">
    <location>
        <begin position="255"/>
        <end position="413"/>
    </location>
</feature>
<sequence>MPAVPREDQMIISACRVCGNRELLPVLDLGEQALTGVFPRTREETVPSIPLELVKCSPQGCGLVQLRHTPDPGLMYGEGYGYRSGIRPFMIGHLRRKVAAIRELVDLGPDDLVLDIGSNDATLLKAYPEGPRLVGIDPSGDKFRELYPPHAELIAEYFSRDVFTARFGTRRARVITSIAMFYDLPDPLAFMRDVHDVLADDGIWVMEQSYLPAMLEADAYDIVCHEHLEYYALQQIEWMAERAGLTVLRAELTDVYGGSLCVTLARASSPHPRDEAGPARIRARETEAKINTMAPFEEFARRVEHQRDALRDFLDRSRAAGRLTLGYGASTKGNVILQYCGIGERDLPCIGEVSPEKAGRFTPGTGIPIVSEEDAKAMRPDQLLVLPWIYREGFVERERDFLAGGGRLVFPLPRLDVV</sequence>
<reference evidence="3" key="1">
    <citation type="journal article" date="2000" name="Microbiology">
        <title>The mycarose-biosynthetic genes of Streptomyces fradiae, producer of tylosin.</title>
        <authorList>
            <person name="Bate N."/>
            <person name="Butler A.R."/>
            <person name="Smith I.P."/>
            <person name="Cundliffe E."/>
        </authorList>
    </citation>
    <scope>NUCLEOTIDE SEQUENCE</scope>
    <source>
        <strain evidence="3">T59235</strain>
    </source>
</reference>
<dbReference type="GO" id="GO:0008168">
    <property type="term" value="F:methyltransferase activity"/>
    <property type="evidence" value="ECO:0007669"/>
    <property type="project" value="UniProtKB-KW"/>
</dbReference>
<dbReference type="Gene3D" id="3.40.50.150">
    <property type="entry name" value="Vaccinia Virus protein VP39"/>
    <property type="match status" value="1"/>
</dbReference>
<dbReference type="Gene3D" id="6.10.250.3100">
    <property type="match status" value="1"/>
</dbReference>
<name>Q9XC68_STRFR</name>
<dbReference type="InterPro" id="IPR029063">
    <property type="entry name" value="SAM-dependent_MTases_sf"/>
</dbReference>
<protein>
    <submittedName>
        <fullName evidence="3">NDP-hexose 3-C-methyltransferase TylCIII</fullName>
    </submittedName>
</protein>
<dbReference type="GO" id="GO:0032259">
    <property type="term" value="P:methylation"/>
    <property type="evidence" value="ECO:0007669"/>
    <property type="project" value="UniProtKB-KW"/>
</dbReference>
<keyword evidence="3" id="KW-0808">Transferase</keyword>
<gene>
    <name evidence="3" type="primary">tylCIII</name>
</gene>
<organism evidence="3">
    <name type="scientific">Streptomyces fradiae</name>
    <name type="common">Streptomyces roseoflavus</name>
    <dbReference type="NCBI Taxonomy" id="1906"/>
    <lineage>
        <taxon>Bacteria</taxon>
        <taxon>Bacillati</taxon>
        <taxon>Actinomycetota</taxon>
        <taxon>Actinomycetes</taxon>
        <taxon>Kitasatosporales</taxon>
        <taxon>Streptomycetaceae</taxon>
        <taxon>Streptomyces</taxon>
    </lineage>
</organism>
<evidence type="ECO:0000259" key="2">
    <source>
        <dbReference type="Pfam" id="PF08484"/>
    </source>
</evidence>
<proteinExistence type="predicted"/>
<dbReference type="InterPro" id="IPR013691">
    <property type="entry name" value="MeTrfase_14"/>
</dbReference>
<dbReference type="InterPro" id="IPR038576">
    <property type="entry name" value="Methyltransf_Zn-bd_dom_put_sf"/>
</dbReference>
<dbReference type="InterPro" id="IPR013630">
    <property type="entry name" value="Methyltransf_Zn-bd_dom_put"/>
</dbReference>
<dbReference type="Gene3D" id="6.20.50.110">
    <property type="entry name" value="Methyltransferase, zinc-binding domain"/>
    <property type="match status" value="1"/>
</dbReference>
<dbReference type="Pfam" id="PF13489">
    <property type="entry name" value="Methyltransf_23"/>
    <property type="match status" value="1"/>
</dbReference>
<dbReference type="KEGG" id="ag:AAD41823"/>
<dbReference type="Pfam" id="PF08421">
    <property type="entry name" value="Methyltransf_13"/>
    <property type="match status" value="1"/>
</dbReference>
<dbReference type="EMBL" id="AF147704">
    <property type="protein sequence ID" value="AAD41823.1"/>
    <property type="molecule type" value="Genomic_DNA"/>
</dbReference>
<dbReference type="AlphaFoldDB" id="Q9XC68"/>